<gene>
    <name evidence="3" type="ORF">OLEA9_A046030</name>
</gene>
<dbReference type="AlphaFoldDB" id="A0A8S0QZI3"/>
<evidence type="ECO:0008006" key="5">
    <source>
        <dbReference type="Google" id="ProtNLM"/>
    </source>
</evidence>
<comment type="caution">
    <text evidence="3">The sequence shown here is derived from an EMBL/GenBank/DDBJ whole genome shotgun (WGS) entry which is preliminary data.</text>
</comment>
<feature type="compositionally biased region" description="Basic and acidic residues" evidence="2">
    <location>
        <begin position="198"/>
        <end position="210"/>
    </location>
</feature>
<reference evidence="3 4" key="1">
    <citation type="submission" date="2019-12" db="EMBL/GenBank/DDBJ databases">
        <authorList>
            <person name="Alioto T."/>
            <person name="Alioto T."/>
            <person name="Gomez Garrido J."/>
        </authorList>
    </citation>
    <scope>NUCLEOTIDE SEQUENCE [LARGE SCALE GENOMIC DNA]</scope>
</reference>
<evidence type="ECO:0000313" key="4">
    <source>
        <dbReference type="Proteomes" id="UP000594638"/>
    </source>
</evidence>
<dbReference type="EMBL" id="CACTIH010002017">
    <property type="protein sequence ID" value="CAA2971547.1"/>
    <property type="molecule type" value="Genomic_DNA"/>
</dbReference>
<feature type="coiled-coil region" evidence="1">
    <location>
        <begin position="49"/>
        <end position="76"/>
    </location>
</feature>
<proteinExistence type="predicted"/>
<evidence type="ECO:0000256" key="1">
    <source>
        <dbReference type="SAM" id="Coils"/>
    </source>
</evidence>
<feature type="region of interest" description="Disordered" evidence="2">
    <location>
        <begin position="226"/>
        <end position="281"/>
    </location>
</feature>
<keyword evidence="4" id="KW-1185">Reference proteome</keyword>
<protein>
    <recommendedName>
        <fullName evidence="5">Rho termination factor N-terminal domain-containing protein</fullName>
    </recommendedName>
</protein>
<evidence type="ECO:0000256" key="2">
    <source>
        <dbReference type="SAM" id="MobiDB-lite"/>
    </source>
</evidence>
<dbReference type="Gramene" id="OE9A046030T2">
    <property type="protein sequence ID" value="OE9A046030C2"/>
    <property type="gene ID" value="OE9A046030"/>
</dbReference>
<dbReference type="Proteomes" id="UP000594638">
    <property type="component" value="Unassembled WGS sequence"/>
</dbReference>
<name>A0A8S0QZI3_OLEEU</name>
<sequence>MDFALWDPSDDQVADENNYYIDDYWHSDFYFGYGHDAIEEDELNEKSCIQVLRILVNKANEEIMELEGDVVILQSKLTWSDKDWCDLCSATLKEKIDHLNISMLTLKKEISGDEHIFGVELLKNKKPVERLHDILKSLWDNCFLLEKNQTGISIIRRSIKPADEIRISMCCSEHRKLKAKKGFTRMKKTKYQGPSEDPELRRIKHPKAEEDAVSSILNAHTYATEKNINELNGQSETQKLSSSPDKVRKKTNPSKSEKNALVKDSSASTCEEKAGSKGSKKKRNINIEFIQCSFTDKSEVLISSLDSQGMETKLAETVKPADTILDTQLDVKKQVTEDSSSIQKARRQEVADTKKIGSRIQLQRERKRTNVCGRTKITEARATATELTISGILLELTNRKRKCASKPQMKVKQKPQAKEVLKIEEVDMKQAKFNLMSDPEVQTTERYCQELVIFQEPCLTEEIDFKSSSTDKFKSQQKIEISENIGSNQLGVCSEVSTSSVSRLQKKKKLSLSSQVENKELRIVPFKLENLHDNKSDRTMVGQDVKSLSLPASSIKNVKDLTVKDLRVIAKSQKLPLYYKLRKDELREGLGL</sequence>
<feature type="compositionally biased region" description="Polar residues" evidence="2">
    <location>
        <begin position="226"/>
        <end position="244"/>
    </location>
</feature>
<accession>A0A8S0QZI3</accession>
<evidence type="ECO:0000313" key="3">
    <source>
        <dbReference type="EMBL" id="CAA2971547.1"/>
    </source>
</evidence>
<organism evidence="3 4">
    <name type="scientific">Olea europaea subsp. europaea</name>
    <dbReference type="NCBI Taxonomy" id="158383"/>
    <lineage>
        <taxon>Eukaryota</taxon>
        <taxon>Viridiplantae</taxon>
        <taxon>Streptophyta</taxon>
        <taxon>Embryophyta</taxon>
        <taxon>Tracheophyta</taxon>
        <taxon>Spermatophyta</taxon>
        <taxon>Magnoliopsida</taxon>
        <taxon>eudicotyledons</taxon>
        <taxon>Gunneridae</taxon>
        <taxon>Pentapetalae</taxon>
        <taxon>asterids</taxon>
        <taxon>lamiids</taxon>
        <taxon>Lamiales</taxon>
        <taxon>Oleaceae</taxon>
        <taxon>Oleeae</taxon>
        <taxon>Olea</taxon>
    </lineage>
</organism>
<keyword evidence="1" id="KW-0175">Coiled coil</keyword>
<feature type="region of interest" description="Disordered" evidence="2">
    <location>
        <begin position="186"/>
        <end position="211"/>
    </location>
</feature>
<dbReference type="OrthoDB" id="1065581at2759"/>